<dbReference type="RefSeq" id="WP_307206063.1">
    <property type="nucleotide sequence ID" value="NZ_JAUSSU010000008.1"/>
</dbReference>
<keyword evidence="3" id="KW-1185">Reference proteome</keyword>
<proteinExistence type="predicted"/>
<accession>A0ABT9U530</accession>
<dbReference type="Proteomes" id="UP001229346">
    <property type="component" value="Unassembled WGS sequence"/>
</dbReference>
<evidence type="ECO:0000256" key="1">
    <source>
        <dbReference type="SAM" id="MobiDB-lite"/>
    </source>
</evidence>
<sequence length="62" mass="7570">MIRHLLKRLFYSLMGRKNHRRNHYSSSDYRRGHNRPPHYPPPGQRNYGHGYYKKKYSSFSSS</sequence>
<feature type="region of interest" description="Disordered" evidence="1">
    <location>
        <begin position="16"/>
        <end position="62"/>
    </location>
</feature>
<organism evidence="2 3">
    <name type="scientific">Paenibacillus harenae</name>
    <dbReference type="NCBI Taxonomy" id="306543"/>
    <lineage>
        <taxon>Bacteria</taxon>
        <taxon>Bacillati</taxon>
        <taxon>Bacillota</taxon>
        <taxon>Bacilli</taxon>
        <taxon>Bacillales</taxon>
        <taxon>Paenibacillaceae</taxon>
        <taxon>Paenibacillus</taxon>
    </lineage>
</organism>
<evidence type="ECO:0000313" key="2">
    <source>
        <dbReference type="EMBL" id="MDQ0114678.1"/>
    </source>
</evidence>
<evidence type="ECO:0000313" key="3">
    <source>
        <dbReference type="Proteomes" id="UP001229346"/>
    </source>
</evidence>
<comment type="caution">
    <text evidence="2">The sequence shown here is derived from an EMBL/GenBank/DDBJ whole genome shotgun (WGS) entry which is preliminary data.</text>
</comment>
<gene>
    <name evidence="2" type="ORF">J2T15_004134</name>
</gene>
<protein>
    <submittedName>
        <fullName evidence="2">Uncharacterized protein</fullName>
    </submittedName>
</protein>
<name>A0ABT9U530_PAEHA</name>
<reference evidence="2 3" key="1">
    <citation type="submission" date="2023-07" db="EMBL/GenBank/DDBJ databases">
        <title>Sorghum-associated microbial communities from plants grown in Nebraska, USA.</title>
        <authorList>
            <person name="Schachtman D."/>
        </authorList>
    </citation>
    <scope>NUCLEOTIDE SEQUENCE [LARGE SCALE GENOMIC DNA]</scope>
    <source>
        <strain evidence="2 3">CC482</strain>
    </source>
</reference>
<dbReference type="EMBL" id="JAUSSU010000008">
    <property type="protein sequence ID" value="MDQ0114678.1"/>
    <property type="molecule type" value="Genomic_DNA"/>
</dbReference>